<dbReference type="RefSeq" id="YP_010103762.1">
    <property type="nucleotide sequence ID" value="NC_055811.1"/>
</dbReference>
<protein>
    <submittedName>
        <fullName evidence="1">Uncharacterized protein</fullName>
    </submittedName>
</protein>
<organism evidence="1 2">
    <name type="scientific">Gordonia phage JuJu</name>
    <dbReference type="NCBI Taxonomy" id="2590929"/>
    <lineage>
        <taxon>Viruses</taxon>
        <taxon>Duplodnaviria</taxon>
        <taxon>Heunggongvirae</taxon>
        <taxon>Uroviricota</taxon>
        <taxon>Caudoviricetes</taxon>
        <taxon>Jujuvirus</taxon>
        <taxon>Jujuvirus juju</taxon>
    </lineage>
</organism>
<dbReference type="Proteomes" id="UP000317704">
    <property type="component" value="Segment"/>
</dbReference>
<dbReference type="EMBL" id="MN062704">
    <property type="protein sequence ID" value="QDP44177.1"/>
    <property type="molecule type" value="Genomic_DNA"/>
</dbReference>
<reference evidence="1 2" key="1">
    <citation type="submission" date="2019-06" db="EMBL/GenBank/DDBJ databases">
        <authorList>
            <person name="English H.B."/>
            <person name="Fox B.C."/>
            <person name="Houston B.M."/>
            <person name="Koller H.E."/>
            <person name="Salsman M.A."/>
            <person name="Teasley B.R."/>
            <person name="Vandoros E."/>
            <person name="Korey C.A."/>
            <person name="Tolsma S."/>
            <person name="Caruso S.M."/>
            <person name="Garlena R.A."/>
            <person name="Russell D.A."/>
            <person name="Pope W.H."/>
            <person name="Jacobs-Se D."/>
            <person name="Hatfull G.F."/>
        </authorList>
    </citation>
    <scope>NUCLEOTIDE SEQUENCE [LARGE SCALE GENOMIC DNA]</scope>
</reference>
<dbReference type="KEGG" id="vg:65121661"/>
<gene>
    <name evidence="1" type="primary">61</name>
    <name evidence="1" type="ORF">SEA_JUJU_61</name>
</gene>
<evidence type="ECO:0000313" key="1">
    <source>
        <dbReference type="EMBL" id="QDP44177.1"/>
    </source>
</evidence>
<dbReference type="GeneID" id="65121661"/>
<proteinExistence type="predicted"/>
<evidence type="ECO:0000313" key="2">
    <source>
        <dbReference type="Proteomes" id="UP000317704"/>
    </source>
</evidence>
<name>A0A516KR57_9CAUD</name>
<accession>A0A516KR57</accession>
<sequence>MTVRISTKGCVDLINPSGQFTSVSDGRPVELTDVAANDKTNQSHVVHMAAEIDLGPVAELVLHVVPFTDVAELVDQVRDGDLDGFEDALDHLPPRGRSRKYIDAYTLGQVEARGRAE</sequence>
<keyword evidence="2" id="KW-1185">Reference proteome</keyword>